<dbReference type="AlphaFoldDB" id="A0A6P4D6J3"/>
<evidence type="ECO:0000313" key="3">
    <source>
        <dbReference type="Proteomes" id="UP000515211"/>
    </source>
</evidence>
<name>A0A6P4D6J3_ARADU</name>
<protein>
    <submittedName>
        <fullName evidence="4">Uncharacterized protein LOC107484025</fullName>
    </submittedName>
</protein>
<proteinExistence type="predicted"/>
<dbReference type="Proteomes" id="UP000515211">
    <property type="component" value="Chromosome 4"/>
</dbReference>
<reference evidence="4" key="2">
    <citation type="submission" date="2025-08" db="UniProtKB">
        <authorList>
            <consortium name="RefSeq"/>
        </authorList>
    </citation>
    <scope>IDENTIFICATION</scope>
    <source>
        <tissue evidence="4">Whole plant</tissue>
    </source>
</reference>
<feature type="region of interest" description="Disordered" evidence="1">
    <location>
        <begin position="29"/>
        <end position="52"/>
    </location>
</feature>
<evidence type="ECO:0000313" key="4">
    <source>
        <dbReference type="RefSeq" id="XP_015960118.1"/>
    </source>
</evidence>
<gene>
    <name evidence="4" type="primary">LOC107484025</name>
</gene>
<reference evidence="3" key="1">
    <citation type="journal article" date="2016" name="Nat. Genet.">
        <title>The genome sequences of Arachis duranensis and Arachis ipaensis, the diploid ancestors of cultivated peanut.</title>
        <authorList>
            <person name="Bertioli D.J."/>
            <person name="Cannon S.B."/>
            <person name="Froenicke L."/>
            <person name="Huang G."/>
            <person name="Farmer A.D."/>
            <person name="Cannon E.K."/>
            <person name="Liu X."/>
            <person name="Gao D."/>
            <person name="Clevenger J."/>
            <person name="Dash S."/>
            <person name="Ren L."/>
            <person name="Moretzsohn M.C."/>
            <person name="Shirasawa K."/>
            <person name="Huang W."/>
            <person name="Vidigal B."/>
            <person name="Abernathy B."/>
            <person name="Chu Y."/>
            <person name="Niederhuth C.E."/>
            <person name="Umale P."/>
            <person name="Araujo A.C."/>
            <person name="Kozik A."/>
            <person name="Kim K.D."/>
            <person name="Burow M.D."/>
            <person name="Varshney R.K."/>
            <person name="Wang X."/>
            <person name="Zhang X."/>
            <person name="Barkley N."/>
            <person name="Guimaraes P.M."/>
            <person name="Isobe S."/>
            <person name="Guo B."/>
            <person name="Liao B."/>
            <person name="Stalker H.T."/>
            <person name="Schmitz R.J."/>
            <person name="Scheffler B.E."/>
            <person name="Leal-Bertioli S.C."/>
            <person name="Xun X."/>
            <person name="Jackson S.A."/>
            <person name="Michelmore R."/>
            <person name="Ozias-Akins P."/>
        </authorList>
    </citation>
    <scope>NUCLEOTIDE SEQUENCE [LARGE SCALE GENOMIC DNA]</scope>
    <source>
        <strain evidence="3">cv. V14167</strain>
    </source>
</reference>
<keyword evidence="3" id="KW-1185">Reference proteome</keyword>
<dbReference type="KEGG" id="adu:107484025"/>
<dbReference type="GeneID" id="107484025"/>
<evidence type="ECO:0000256" key="1">
    <source>
        <dbReference type="SAM" id="MobiDB-lite"/>
    </source>
</evidence>
<organism evidence="3 4">
    <name type="scientific">Arachis duranensis</name>
    <name type="common">Wild peanut</name>
    <dbReference type="NCBI Taxonomy" id="130453"/>
    <lineage>
        <taxon>Eukaryota</taxon>
        <taxon>Viridiplantae</taxon>
        <taxon>Streptophyta</taxon>
        <taxon>Embryophyta</taxon>
        <taxon>Tracheophyta</taxon>
        <taxon>Spermatophyta</taxon>
        <taxon>Magnoliopsida</taxon>
        <taxon>eudicotyledons</taxon>
        <taxon>Gunneridae</taxon>
        <taxon>Pentapetalae</taxon>
        <taxon>rosids</taxon>
        <taxon>fabids</taxon>
        <taxon>Fabales</taxon>
        <taxon>Fabaceae</taxon>
        <taxon>Papilionoideae</taxon>
        <taxon>50 kb inversion clade</taxon>
        <taxon>dalbergioids sensu lato</taxon>
        <taxon>Dalbergieae</taxon>
        <taxon>Pterocarpus clade</taxon>
        <taxon>Arachis</taxon>
    </lineage>
</organism>
<accession>A0A6P4D6J3</accession>
<dbReference type="Pfam" id="PF03732">
    <property type="entry name" value="Retrotrans_gag"/>
    <property type="match status" value="1"/>
</dbReference>
<dbReference type="RefSeq" id="XP_015960118.1">
    <property type="nucleotide sequence ID" value="XM_016104632.1"/>
</dbReference>
<evidence type="ECO:0000259" key="2">
    <source>
        <dbReference type="Pfam" id="PF03732"/>
    </source>
</evidence>
<feature type="domain" description="Retrotransposon gag" evidence="2">
    <location>
        <begin position="102"/>
        <end position="180"/>
    </location>
</feature>
<sequence length="197" mass="22335">MAAMTKLANTMEANATVNLQVVQRLGQLAGNGNRNGEGNAHDNTEGNSDNTGGVPMTLATFLKVHSPIFQGLTNPTEADNWFQAMERALQAQHVPNNQYVEFAAYQLAGEVQHWWQAECHLLQLQNADVPWDMFQTAFYKKYFPESAREAKEMELIQLKQGSLSVADYTNKFEELYRFSRVCQGAPETYESWKCIKY</sequence>
<dbReference type="InterPro" id="IPR005162">
    <property type="entry name" value="Retrotrans_gag_dom"/>
</dbReference>